<dbReference type="EMBL" id="LQRA01000074">
    <property type="protein sequence ID" value="KZE75086.1"/>
    <property type="molecule type" value="Genomic_DNA"/>
</dbReference>
<keyword evidence="4" id="KW-1185">Reference proteome</keyword>
<dbReference type="AlphaFoldDB" id="A0A163VM15"/>
<evidence type="ECO:0000313" key="3">
    <source>
        <dbReference type="EMBL" id="KZE75086.1"/>
    </source>
</evidence>
<evidence type="ECO:0000313" key="4">
    <source>
        <dbReference type="Proteomes" id="UP000076563"/>
    </source>
</evidence>
<dbReference type="PROSITE" id="PS50975">
    <property type="entry name" value="ATP_GRASP"/>
    <property type="match status" value="1"/>
</dbReference>
<dbReference type="InterPro" id="IPR026838">
    <property type="entry name" value="YheC/D"/>
</dbReference>
<dbReference type="eggNOG" id="COG0189">
    <property type="taxonomic scope" value="Bacteria"/>
</dbReference>
<dbReference type="GO" id="GO:0005524">
    <property type="term" value="F:ATP binding"/>
    <property type="evidence" value="ECO:0007669"/>
    <property type="project" value="UniProtKB-UniRule"/>
</dbReference>
<sequence>MGIGKMKKHREMLQHSVLRHHIPETLWFTHARALRMLRSYSTIFIKPNHGSGGNGIIRVNRVRNGYEVRCGLRRTRVGPASLYKTIQSYLQPSGQYLVQRGLRLAQYKGSIFDARIYMQKPNKKWEISGMAARVAAPRRFVTNYHKGGHGVQLNRVLSGLFKDRKKVNDTLRKITTISHHMARTINKRHAIRELGVDLGIEKNGRIWIIEANSKPGHMLFTQLPDKTPLHRIMKNKRLIRRRLMN</sequence>
<protein>
    <submittedName>
        <fullName evidence="3">Endospore coat-associated protein YheC</fullName>
    </submittedName>
</protein>
<gene>
    <name evidence="3" type="ORF">AV654_27440</name>
</gene>
<comment type="caution">
    <text evidence="3">The sequence shown here is derived from an EMBL/GenBank/DDBJ whole genome shotgun (WGS) entry which is preliminary data.</text>
</comment>
<dbReference type="Gene3D" id="3.30.470.20">
    <property type="entry name" value="ATP-grasp fold, B domain"/>
    <property type="match status" value="1"/>
</dbReference>
<keyword evidence="1" id="KW-0547">Nucleotide-binding</keyword>
<keyword evidence="1" id="KW-0067">ATP-binding</keyword>
<feature type="domain" description="ATP-grasp" evidence="2">
    <location>
        <begin position="14"/>
        <end position="240"/>
    </location>
</feature>
<dbReference type="STRING" id="1007103.GCA_000213315_05797"/>
<proteinExistence type="predicted"/>
<reference evidence="4" key="1">
    <citation type="submission" date="2016-01" db="EMBL/GenBank/DDBJ databases">
        <title>Draft genome of Chromobacterium sp. F49.</title>
        <authorList>
            <person name="Hong K.W."/>
        </authorList>
    </citation>
    <scope>NUCLEOTIDE SEQUENCE [LARGE SCALE GENOMIC DNA]</scope>
    <source>
        <strain evidence="4">M63</strain>
    </source>
</reference>
<dbReference type="InterPro" id="IPR011761">
    <property type="entry name" value="ATP-grasp"/>
</dbReference>
<evidence type="ECO:0000256" key="1">
    <source>
        <dbReference type="PROSITE-ProRule" id="PRU00409"/>
    </source>
</evidence>
<accession>A0A163VM15</accession>
<organism evidence="3 4">
    <name type="scientific">Paenibacillus elgii</name>
    <dbReference type="NCBI Taxonomy" id="189691"/>
    <lineage>
        <taxon>Bacteria</taxon>
        <taxon>Bacillati</taxon>
        <taxon>Bacillota</taxon>
        <taxon>Bacilli</taxon>
        <taxon>Bacillales</taxon>
        <taxon>Paenibacillaceae</taxon>
        <taxon>Paenibacillus</taxon>
    </lineage>
</organism>
<dbReference type="GO" id="GO:0046872">
    <property type="term" value="F:metal ion binding"/>
    <property type="evidence" value="ECO:0007669"/>
    <property type="project" value="InterPro"/>
</dbReference>
<dbReference type="Proteomes" id="UP000076563">
    <property type="component" value="Unassembled WGS sequence"/>
</dbReference>
<dbReference type="SUPFAM" id="SSF56059">
    <property type="entry name" value="Glutathione synthetase ATP-binding domain-like"/>
    <property type="match status" value="1"/>
</dbReference>
<dbReference type="RefSeq" id="WP_063185030.1">
    <property type="nucleotide sequence ID" value="NZ_CP121215.1"/>
</dbReference>
<name>A0A163VM15_9BACL</name>
<dbReference type="Pfam" id="PF14398">
    <property type="entry name" value="ATPgrasp_YheCD"/>
    <property type="match status" value="1"/>
</dbReference>
<dbReference type="OrthoDB" id="7869153at2"/>
<evidence type="ECO:0000259" key="2">
    <source>
        <dbReference type="PROSITE" id="PS50975"/>
    </source>
</evidence>